<dbReference type="EMBL" id="ML213538">
    <property type="protein sequence ID" value="TFK45705.1"/>
    <property type="molecule type" value="Genomic_DNA"/>
</dbReference>
<gene>
    <name evidence="1" type="ORF">OE88DRAFT_1602618</name>
</gene>
<evidence type="ECO:0000313" key="1">
    <source>
        <dbReference type="EMBL" id="TFK45705.1"/>
    </source>
</evidence>
<keyword evidence="2" id="KW-1185">Reference proteome</keyword>
<evidence type="ECO:0000313" key="2">
    <source>
        <dbReference type="Proteomes" id="UP000305948"/>
    </source>
</evidence>
<name>A0A5C3MM11_9AGAM</name>
<reference evidence="1 2" key="1">
    <citation type="journal article" date="2019" name="Nat. Ecol. Evol.">
        <title>Megaphylogeny resolves global patterns of mushroom evolution.</title>
        <authorList>
            <person name="Varga T."/>
            <person name="Krizsan K."/>
            <person name="Foldi C."/>
            <person name="Dima B."/>
            <person name="Sanchez-Garcia M."/>
            <person name="Sanchez-Ramirez S."/>
            <person name="Szollosi G.J."/>
            <person name="Szarkandi J.G."/>
            <person name="Papp V."/>
            <person name="Albert L."/>
            <person name="Andreopoulos W."/>
            <person name="Angelini C."/>
            <person name="Antonin V."/>
            <person name="Barry K.W."/>
            <person name="Bougher N.L."/>
            <person name="Buchanan P."/>
            <person name="Buyck B."/>
            <person name="Bense V."/>
            <person name="Catcheside P."/>
            <person name="Chovatia M."/>
            <person name="Cooper J."/>
            <person name="Damon W."/>
            <person name="Desjardin D."/>
            <person name="Finy P."/>
            <person name="Geml J."/>
            <person name="Haridas S."/>
            <person name="Hughes K."/>
            <person name="Justo A."/>
            <person name="Karasinski D."/>
            <person name="Kautmanova I."/>
            <person name="Kiss B."/>
            <person name="Kocsube S."/>
            <person name="Kotiranta H."/>
            <person name="LaButti K.M."/>
            <person name="Lechner B.E."/>
            <person name="Liimatainen K."/>
            <person name="Lipzen A."/>
            <person name="Lukacs Z."/>
            <person name="Mihaltcheva S."/>
            <person name="Morgado L.N."/>
            <person name="Niskanen T."/>
            <person name="Noordeloos M.E."/>
            <person name="Ohm R.A."/>
            <person name="Ortiz-Santana B."/>
            <person name="Ovrebo C."/>
            <person name="Racz N."/>
            <person name="Riley R."/>
            <person name="Savchenko A."/>
            <person name="Shiryaev A."/>
            <person name="Soop K."/>
            <person name="Spirin V."/>
            <person name="Szebenyi C."/>
            <person name="Tomsovsky M."/>
            <person name="Tulloss R.E."/>
            <person name="Uehling J."/>
            <person name="Grigoriev I.V."/>
            <person name="Vagvolgyi C."/>
            <person name="Papp T."/>
            <person name="Martin F.M."/>
            <person name="Miettinen O."/>
            <person name="Hibbett D.S."/>
            <person name="Nagy L.G."/>
        </authorList>
    </citation>
    <scope>NUCLEOTIDE SEQUENCE [LARGE SCALE GENOMIC DNA]</scope>
    <source>
        <strain evidence="1 2">OMC1185</strain>
    </source>
</reference>
<dbReference type="OrthoDB" id="3256444at2759"/>
<protein>
    <submittedName>
        <fullName evidence="1">Uncharacterized protein</fullName>
    </submittedName>
</protein>
<accession>A0A5C3MM11</accession>
<feature type="non-terminal residue" evidence="1">
    <location>
        <position position="1"/>
    </location>
</feature>
<proteinExistence type="predicted"/>
<dbReference type="STRING" id="5364.A0A5C3MM11"/>
<dbReference type="AlphaFoldDB" id="A0A5C3MM11"/>
<feature type="non-terminal residue" evidence="1">
    <location>
        <position position="139"/>
    </location>
</feature>
<sequence>VADLTTSRRHMASHHPVEYRLWCTQNDFLSMLEKDIKARKLQASSKEDQGTLDGHVQPLPMKSVLVYSDEGFKDLAVKWLIAADQPISALEHPAFMAMIELAAKAKGNGVVIPRRVATRQHIMQAYHKHLIGLSKCLNV</sequence>
<dbReference type="Proteomes" id="UP000305948">
    <property type="component" value="Unassembled WGS sequence"/>
</dbReference>
<organism evidence="1 2">
    <name type="scientific">Heliocybe sulcata</name>
    <dbReference type="NCBI Taxonomy" id="5364"/>
    <lineage>
        <taxon>Eukaryota</taxon>
        <taxon>Fungi</taxon>
        <taxon>Dikarya</taxon>
        <taxon>Basidiomycota</taxon>
        <taxon>Agaricomycotina</taxon>
        <taxon>Agaricomycetes</taxon>
        <taxon>Gloeophyllales</taxon>
        <taxon>Gloeophyllaceae</taxon>
        <taxon>Heliocybe</taxon>
    </lineage>
</organism>